<comment type="caution">
    <text evidence="12">The sequence shown here is derived from an EMBL/GenBank/DDBJ whole genome shotgun (WGS) entry which is preliminary data.</text>
</comment>
<evidence type="ECO:0000256" key="8">
    <source>
        <dbReference type="PROSITE-ProRule" id="PRU00385"/>
    </source>
</evidence>
<feature type="region of interest" description="Disordered" evidence="10">
    <location>
        <begin position="823"/>
        <end position="891"/>
    </location>
</feature>
<dbReference type="GO" id="GO:0051015">
    <property type="term" value="F:actin filament binding"/>
    <property type="evidence" value="ECO:0007669"/>
    <property type="project" value="TreeGrafter"/>
</dbReference>
<evidence type="ECO:0000256" key="4">
    <source>
        <dbReference type="ARBA" id="ARBA00022989"/>
    </source>
</evidence>
<keyword evidence="4" id="KW-1133">Transmembrane helix</keyword>
<dbReference type="PROSITE" id="PS51049">
    <property type="entry name" value="KASH"/>
    <property type="match status" value="1"/>
</dbReference>
<keyword evidence="5 8" id="KW-0472">Membrane</keyword>
<reference evidence="12" key="1">
    <citation type="submission" date="2020-10" db="EMBL/GenBank/DDBJ databases">
        <title>Chromosome-scale genome assembly of the Allis shad, Alosa alosa.</title>
        <authorList>
            <person name="Margot Z."/>
            <person name="Christophe K."/>
            <person name="Cabau C."/>
            <person name="Louis A."/>
            <person name="Berthelot C."/>
            <person name="Parey E."/>
            <person name="Roest Crollius H."/>
            <person name="Montfort J."/>
            <person name="Robinson-Rechavi M."/>
            <person name="Bucao C."/>
            <person name="Bouchez O."/>
            <person name="Gislard M."/>
            <person name="Lluch J."/>
            <person name="Milhes M."/>
            <person name="Lampietro C."/>
            <person name="Lopez Roques C."/>
            <person name="Donnadieu C."/>
            <person name="Braasch I."/>
            <person name="Desvignes T."/>
            <person name="Postlethwait J."/>
            <person name="Bobe J."/>
            <person name="Guiguen Y."/>
        </authorList>
    </citation>
    <scope>NUCLEOTIDE SEQUENCE</scope>
    <source>
        <strain evidence="12">M-15738</strain>
        <tissue evidence="12">Blood</tissue>
    </source>
</reference>
<feature type="compositionally biased region" description="Gly residues" evidence="10">
    <location>
        <begin position="874"/>
        <end position="888"/>
    </location>
</feature>
<dbReference type="Proteomes" id="UP000823561">
    <property type="component" value="Chromosome 8"/>
</dbReference>
<evidence type="ECO:0000256" key="6">
    <source>
        <dbReference type="ARBA" id="ARBA00023242"/>
    </source>
</evidence>
<evidence type="ECO:0000256" key="7">
    <source>
        <dbReference type="ARBA" id="ARBA00046312"/>
    </source>
</evidence>
<dbReference type="InterPro" id="IPR057933">
    <property type="entry name" value="SYNE3_dom"/>
</dbReference>
<feature type="topological domain" description="Perinuclear space" evidence="8">
    <location>
        <begin position="1035"/>
        <end position="1063"/>
    </location>
</feature>
<dbReference type="PANTHER" id="PTHR47535">
    <property type="entry name" value="MUSCLE-SPECIFIC PROTEIN 300 KDA, ISOFORM G"/>
    <property type="match status" value="1"/>
</dbReference>
<dbReference type="InterPro" id="IPR002017">
    <property type="entry name" value="Spectrin_repeat"/>
</dbReference>
<protein>
    <recommendedName>
        <fullName evidence="11">KASH domain-containing protein</fullName>
    </recommendedName>
</protein>
<comment type="similarity">
    <text evidence="1">Belongs to the nesprin family.</text>
</comment>
<evidence type="ECO:0000256" key="3">
    <source>
        <dbReference type="ARBA" id="ARBA00022737"/>
    </source>
</evidence>
<evidence type="ECO:0000313" key="12">
    <source>
        <dbReference type="EMBL" id="KAG5277082.1"/>
    </source>
</evidence>
<dbReference type="Pfam" id="PF25804">
    <property type="entry name" value="SYNE3"/>
    <property type="match status" value="1"/>
</dbReference>
<dbReference type="InterPro" id="IPR018159">
    <property type="entry name" value="Spectrin/alpha-actinin"/>
</dbReference>
<dbReference type="SUPFAM" id="SSF46966">
    <property type="entry name" value="Spectrin repeat"/>
    <property type="match status" value="4"/>
</dbReference>
<accession>A0AAV6GT26</accession>
<feature type="domain" description="KASH" evidence="11">
    <location>
        <begin position="1005"/>
        <end position="1063"/>
    </location>
</feature>
<dbReference type="GO" id="GO:0007097">
    <property type="term" value="P:nuclear migration"/>
    <property type="evidence" value="ECO:0007669"/>
    <property type="project" value="TreeGrafter"/>
</dbReference>
<dbReference type="InterPro" id="IPR052403">
    <property type="entry name" value="LINC-complex_assoc"/>
</dbReference>
<dbReference type="InterPro" id="IPR012315">
    <property type="entry name" value="KASH"/>
</dbReference>
<sequence>MNQLFKHNTVLNTGQQPTVCSELKAYAKTTPQLRFVRGSDQLCLYRAVAEHVTGEATPQTWNLATPCIMTQQQQVKFDQSLDSALSWIKVVQERLRQNDNTQGPREDLEARVHATEEICECEEEGRMKVDLVMATAESLLRTISEEDRVHICTKLKELKALWEETSTYITHCHSRVEWVWLHWGEYLKAYEELWAWLLRTRQILAPEPELQLGSQEKLWQLEHHRVLLEDTQHHAAHLGRLLEEAEVLHVRTQDESVGPEARRDLEGAYNKVLEQAKERVSLLERIVEEQRAYDNLVEDFRSWLASQTQIVNQALDAEDLADNNMETLQELYDTVSSREGSLSRIESVAIGVKHSSSPGGAERISQETEALRGAWERLRERLAAEREALHERRQSQEARVSLTNQLEEEVARLHAQTQRFSRQLEGDSEDGREQDALDAWRMSTDILSAMATEEPSVEQLKAELKKLLRYSHDATSLSDRLLGCIKEFQGVKSRAFRLCAEREASLTNRLWDLLQDHSRWNQMATKMLGVPLESIESRHIAPVLENVEKLLQHRHGLEERQRTMPLREDSLHCGRGSEKARSLLKELSLAFGKREELYEKLQQRKVHLQGMLSNVDQFDKGYESILKHLDSLREKLTSVGTLQPDLQAKRNQNDQLKVILAELEAIPADFTSLQVLVSDNLSNMKRFNFLHAEWKNMLSGAKVKLKESTQNVAEHDEFGRSLLDLESWLKAMQERLAASGAVSGDGGPVDVQTDIQFEDLLEKEIQLHQIEVLGQRVMARTSKEGQEQIPPVLLRLRESWNSIHNLCTQRQIHLLLAERDHTHSKERMETSDGLPLGDVSGSSLSHRIKPTGETEGRSSNTVLSFEGQLASDAGGSGKGSGRGQGEGGSGKHREVFEAWLKRGNVELSKLSSYKAPLSRKELQAQQQKLQELRADLGQGHDLFQRMISAGTEGQALEDLRYHWMLYRTKLHDCGDPQAHPELKASRVPKQKLTVTEMRTAQKSSSGFLQRVCCAALPLQLLLLSLLLLAFLLPLTYEGNSCSLVNNFARSFKVMLRHDGLPPT</sequence>
<gene>
    <name evidence="12" type="ORF">AALO_G00113350</name>
</gene>
<proteinExistence type="inferred from homology"/>
<keyword evidence="2 8" id="KW-0812">Transmembrane</keyword>
<keyword evidence="3" id="KW-0677">Repeat</keyword>
<evidence type="ECO:0000313" key="13">
    <source>
        <dbReference type="Proteomes" id="UP000823561"/>
    </source>
</evidence>
<dbReference type="Pfam" id="PF00435">
    <property type="entry name" value="Spectrin"/>
    <property type="match status" value="1"/>
</dbReference>
<evidence type="ECO:0000256" key="1">
    <source>
        <dbReference type="ARBA" id="ARBA00008619"/>
    </source>
</evidence>
<evidence type="ECO:0000256" key="2">
    <source>
        <dbReference type="ARBA" id="ARBA00022692"/>
    </source>
</evidence>
<dbReference type="GO" id="GO:0005737">
    <property type="term" value="C:cytoplasm"/>
    <property type="evidence" value="ECO:0007669"/>
    <property type="project" value="TreeGrafter"/>
</dbReference>
<dbReference type="Pfam" id="PF25803">
    <property type="entry name" value="Spectrin_SYNE1_2"/>
    <property type="match status" value="1"/>
</dbReference>
<dbReference type="GO" id="GO:0005640">
    <property type="term" value="C:nuclear outer membrane"/>
    <property type="evidence" value="ECO:0007669"/>
    <property type="project" value="UniProtKB-SubCell"/>
</dbReference>
<feature type="topological domain" description="Cytoplasmic" evidence="8">
    <location>
        <begin position="1"/>
        <end position="1013"/>
    </location>
</feature>
<dbReference type="SMART" id="SM00150">
    <property type="entry name" value="SPEC"/>
    <property type="match status" value="4"/>
</dbReference>
<feature type="coiled-coil region" evidence="9">
    <location>
        <begin position="379"/>
        <end position="423"/>
    </location>
</feature>
<evidence type="ECO:0000256" key="10">
    <source>
        <dbReference type="SAM" id="MobiDB-lite"/>
    </source>
</evidence>
<keyword evidence="6" id="KW-0539">Nucleus</keyword>
<organism evidence="12 13">
    <name type="scientific">Alosa alosa</name>
    <name type="common">allis shad</name>
    <dbReference type="NCBI Taxonomy" id="278164"/>
    <lineage>
        <taxon>Eukaryota</taxon>
        <taxon>Metazoa</taxon>
        <taxon>Chordata</taxon>
        <taxon>Craniata</taxon>
        <taxon>Vertebrata</taxon>
        <taxon>Euteleostomi</taxon>
        <taxon>Actinopterygii</taxon>
        <taxon>Neopterygii</taxon>
        <taxon>Teleostei</taxon>
        <taxon>Clupei</taxon>
        <taxon>Clupeiformes</taxon>
        <taxon>Clupeoidei</taxon>
        <taxon>Clupeidae</taxon>
        <taxon>Alosa</taxon>
    </lineage>
</organism>
<keyword evidence="13" id="KW-1185">Reference proteome</keyword>
<dbReference type="EMBL" id="JADWDJ010000008">
    <property type="protein sequence ID" value="KAG5277082.1"/>
    <property type="molecule type" value="Genomic_DNA"/>
</dbReference>
<dbReference type="AlphaFoldDB" id="A0AAV6GT26"/>
<dbReference type="SMART" id="SM01249">
    <property type="entry name" value="KASH"/>
    <property type="match status" value="1"/>
</dbReference>
<name>A0AAV6GT26_9TELE</name>
<dbReference type="CDD" id="cd00176">
    <property type="entry name" value="SPEC"/>
    <property type="match status" value="1"/>
</dbReference>
<evidence type="ECO:0000256" key="5">
    <source>
        <dbReference type="ARBA" id="ARBA00023136"/>
    </source>
</evidence>
<dbReference type="GO" id="GO:0034993">
    <property type="term" value="C:meiotic nuclear membrane microtubule tethering complex"/>
    <property type="evidence" value="ECO:0007669"/>
    <property type="project" value="TreeGrafter"/>
</dbReference>
<evidence type="ECO:0000256" key="9">
    <source>
        <dbReference type="SAM" id="Coils"/>
    </source>
</evidence>
<keyword evidence="9" id="KW-0175">Coiled coil</keyword>
<evidence type="ECO:0000259" key="11">
    <source>
        <dbReference type="PROSITE" id="PS51049"/>
    </source>
</evidence>
<dbReference type="InterPro" id="IPR057932">
    <property type="entry name" value="Spectrin_SYNE1_3"/>
</dbReference>
<dbReference type="PANTHER" id="PTHR47535:SF2">
    <property type="entry name" value="NESPRIN-3"/>
    <property type="match status" value="1"/>
</dbReference>
<dbReference type="Pfam" id="PF10541">
    <property type="entry name" value="KASH"/>
    <property type="match status" value="1"/>
</dbReference>
<dbReference type="Gene3D" id="1.20.58.60">
    <property type="match status" value="4"/>
</dbReference>
<comment type="subcellular location">
    <subcellularLocation>
        <location evidence="7">Nucleus outer membrane</location>
        <topology evidence="7">Single-pass type IV membrane protein</topology>
    </subcellularLocation>
</comment>